<reference evidence="1 3" key="1">
    <citation type="journal article" date="2011" name="Nature">
        <title>The Medicago genome provides insight into the evolution of rhizobial symbioses.</title>
        <authorList>
            <person name="Young N.D."/>
            <person name="Debelle F."/>
            <person name="Oldroyd G.E."/>
            <person name="Geurts R."/>
            <person name="Cannon S.B."/>
            <person name="Udvardi M.K."/>
            <person name="Benedito V.A."/>
            <person name="Mayer K.F."/>
            <person name="Gouzy J."/>
            <person name="Schoof H."/>
            <person name="Van de Peer Y."/>
            <person name="Proost S."/>
            <person name="Cook D.R."/>
            <person name="Meyers B.C."/>
            <person name="Spannagl M."/>
            <person name="Cheung F."/>
            <person name="De Mita S."/>
            <person name="Krishnakumar V."/>
            <person name="Gundlach H."/>
            <person name="Zhou S."/>
            <person name="Mudge J."/>
            <person name="Bharti A.K."/>
            <person name="Murray J.D."/>
            <person name="Naoumkina M.A."/>
            <person name="Rosen B."/>
            <person name="Silverstein K.A."/>
            <person name="Tang H."/>
            <person name="Rombauts S."/>
            <person name="Zhao P.X."/>
            <person name="Zhou P."/>
            <person name="Barbe V."/>
            <person name="Bardou P."/>
            <person name="Bechner M."/>
            <person name="Bellec A."/>
            <person name="Berger A."/>
            <person name="Berges H."/>
            <person name="Bidwell S."/>
            <person name="Bisseling T."/>
            <person name="Choisne N."/>
            <person name="Couloux A."/>
            <person name="Denny R."/>
            <person name="Deshpande S."/>
            <person name="Dai X."/>
            <person name="Doyle J.J."/>
            <person name="Dudez A.M."/>
            <person name="Farmer A.D."/>
            <person name="Fouteau S."/>
            <person name="Franken C."/>
            <person name="Gibelin C."/>
            <person name="Gish J."/>
            <person name="Goldstein S."/>
            <person name="Gonzalez A.J."/>
            <person name="Green P.J."/>
            <person name="Hallab A."/>
            <person name="Hartog M."/>
            <person name="Hua A."/>
            <person name="Humphray S.J."/>
            <person name="Jeong D.H."/>
            <person name="Jing Y."/>
            <person name="Jocker A."/>
            <person name="Kenton S.M."/>
            <person name="Kim D.J."/>
            <person name="Klee K."/>
            <person name="Lai H."/>
            <person name="Lang C."/>
            <person name="Lin S."/>
            <person name="Macmil S.L."/>
            <person name="Magdelenat G."/>
            <person name="Matthews L."/>
            <person name="McCorrison J."/>
            <person name="Monaghan E.L."/>
            <person name="Mun J.H."/>
            <person name="Najar F.Z."/>
            <person name="Nicholson C."/>
            <person name="Noirot C."/>
            <person name="O'Bleness M."/>
            <person name="Paule C.R."/>
            <person name="Poulain J."/>
            <person name="Prion F."/>
            <person name="Qin B."/>
            <person name="Qu C."/>
            <person name="Retzel E.F."/>
            <person name="Riddle C."/>
            <person name="Sallet E."/>
            <person name="Samain S."/>
            <person name="Samson N."/>
            <person name="Sanders I."/>
            <person name="Saurat O."/>
            <person name="Scarpelli C."/>
            <person name="Schiex T."/>
            <person name="Segurens B."/>
            <person name="Severin A.J."/>
            <person name="Sherrier D.J."/>
            <person name="Shi R."/>
            <person name="Sims S."/>
            <person name="Singer S.R."/>
            <person name="Sinharoy S."/>
            <person name="Sterck L."/>
            <person name="Viollet A."/>
            <person name="Wang B.B."/>
            <person name="Wang K."/>
            <person name="Wang M."/>
            <person name="Wang X."/>
            <person name="Warfsmann J."/>
            <person name="Weissenbach J."/>
            <person name="White D.D."/>
            <person name="White J.D."/>
            <person name="Wiley G.B."/>
            <person name="Wincker P."/>
            <person name="Xing Y."/>
            <person name="Yang L."/>
            <person name="Yao Z."/>
            <person name="Ying F."/>
            <person name="Zhai J."/>
            <person name="Zhou L."/>
            <person name="Zuber A."/>
            <person name="Denarie J."/>
            <person name="Dixon R.A."/>
            <person name="May G.D."/>
            <person name="Schwartz D.C."/>
            <person name="Rogers J."/>
            <person name="Quetier F."/>
            <person name="Town C.D."/>
            <person name="Roe B.A."/>
        </authorList>
    </citation>
    <scope>NUCLEOTIDE SEQUENCE [LARGE SCALE GENOMIC DNA]</scope>
    <source>
        <strain evidence="1">A17</strain>
        <strain evidence="2 3">cv. Jemalong A17</strain>
    </source>
</reference>
<dbReference type="HOGENOM" id="CLU_1828213_0_0_1"/>
<evidence type="ECO:0000313" key="3">
    <source>
        <dbReference type="Proteomes" id="UP000002051"/>
    </source>
</evidence>
<name>A0A072U394_MEDTR</name>
<accession>A0A072U394</accession>
<reference evidence="1 3" key="2">
    <citation type="journal article" date="2014" name="BMC Genomics">
        <title>An improved genome release (version Mt4.0) for the model legume Medicago truncatula.</title>
        <authorList>
            <person name="Tang H."/>
            <person name="Krishnakumar V."/>
            <person name="Bidwell S."/>
            <person name="Rosen B."/>
            <person name="Chan A."/>
            <person name="Zhou S."/>
            <person name="Gentzbittel L."/>
            <person name="Childs K.L."/>
            <person name="Yandell M."/>
            <person name="Gundlach H."/>
            <person name="Mayer K.F."/>
            <person name="Schwartz D.C."/>
            <person name="Town C.D."/>
        </authorList>
    </citation>
    <scope>GENOME REANNOTATION</scope>
    <source>
        <strain evidence="1">A17</strain>
        <strain evidence="2 3">cv. Jemalong A17</strain>
    </source>
</reference>
<dbReference type="EnsemblPlants" id="KEH23826">
    <property type="protein sequence ID" value="KEH23826"/>
    <property type="gene ID" value="MTR_7g095660"/>
</dbReference>
<dbReference type="EMBL" id="CM001223">
    <property type="protein sequence ID" value="KEH23826.1"/>
    <property type="molecule type" value="Genomic_DNA"/>
</dbReference>
<evidence type="ECO:0000313" key="1">
    <source>
        <dbReference type="EMBL" id="KEH23826.1"/>
    </source>
</evidence>
<proteinExistence type="predicted"/>
<reference evidence="2" key="3">
    <citation type="submission" date="2015-04" db="UniProtKB">
        <authorList>
            <consortium name="EnsemblPlants"/>
        </authorList>
    </citation>
    <scope>IDENTIFICATION</scope>
    <source>
        <strain evidence="2">cv. Jemalong A17</strain>
    </source>
</reference>
<dbReference type="AlphaFoldDB" id="A0A072U394"/>
<dbReference type="Proteomes" id="UP000002051">
    <property type="component" value="Unassembled WGS sequence"/>
</dbReference>
<keyword evidence="3" id="KW-1185">Reference proteome</keyword>
<sequence>MSTQSLWCNCTISNIENLAMVMSPSQIRKLCMEKSHMVGFKGERREYAGFFDNDLKYVELRGCVCSMNIIELATHLLSSSHDKFYIGAGSWTKGSDGCRWFDRNKLSFKCPSGNLHKGKNNKDNDDLTAEHLFLEPSVPCC</sequence>
<evidence type="ECO:0000313" key="2">
    <source>
        <dbReference type="EnsemblPlants" id="KEH23826"/>
    </source>
</evidence>
<gene>
    <name evidence="1" type="ordered locus">MTR_7g095660</name>
</gene>
<organism evidence="1 3">
    <name type="scientific">Medicago truncatula</name>
    <name type="common">Barrel medic</name>
    <name type="synonym">Medicago tribuloides</name>
    <dbReference type="NCBI Taxonomy" id="3880"/>
    <lineage>
        <taxon>Eukaryota</taxon>
        <taxon>Viridiplantae</taxon>
        <taxon>Streptophyta</taxon>
        <taxon>Embryophyta</taxon>
        <taxon>Tracheophyta</taxon>
        <taxon>Spermatophyta</taxon>
        <taxon>Magnoliopsida</taxon>
        <taxon>eudicotyledons</taxon>
        <taxon>Gunneridae</taxon>
        <taxon>Pentapetalae</taxon>
        <taxon>rosids</taxon>
        <taxon>fabids</taxon>
        <taxon>Fabales</taxon>
        <taxon>Fabaceae</taxon>
        <taxon>Papilionoideae</taxon>
        <taxon>50 kb inversion clade</taxon>
        <taxon>NPAAA clade</taxon>
        <taxon>Hologalegina</taxon>
        <taxon>IRL clade</taxon>
        <taxon>Trifolieae</taxon>
        <taxon>Medicago</taxon>
    </lineage>
</organism>
<protein>
    <submittedName>
        <fullName evidence="1 2">Uncharacterized protein</fullName>
    </submittedName>
</protein>